<organism evidence="1 2">
    <name type="scientific">Lactococcus lactis subsp. cremoris</name>
    <name type="common">Streptococcus cremoris</name>
    <dbReference type="NCBI Taxonomy" id="1359"/>
    <lineage>
        <taxon>Bacteria</taxon>
        <taxon>Bacillati</taxon>
        <taxon>Bacillota</taxon>
        <taxon>Bacilli</taxon>
        <taxon>Lactobacillales</taxon>
        <taxon>Streptococcaceae</taxon>
        <taxon>Lactococcus</taxon>
    </lineage>
</organism>
<evidence type="ECO:0000313" key="1">
    <source>
        <dbReference type="EMBL" id="ARE27255.1"/>
    </source>
</evidence>
<dbReference type="Proteomes" id="UP000191806">
    <property type="component" value="Plasmid pJM1A"/>
</dbReference>
<reference evidence="1 2" key="1">
    <citation type="journal article" date="2017" name="BMC Genomics">
        <title>Comparative and functional genomics of the Lactococcus lactis taxon; insights into evolution and niche adaptation.</title>
        <authorList>
            <person name="Kelleher P."/>
            <person name="Bottacini F."/>
            <person name="Mahony J."/>
            <person name="Kilcawley K.N."/>
            <person name="van Sinderen D."/>
        </authorList>
    </citation>
    <scope>NUCLEOTIDE SEQUENCE [LARGE SCALE GENOMIC DNA]</scope>
    <source>
        <strain evidence="1 2">JM1</strain>
        <plasmid evidence="2">pmpjm1</plasmid>
    </source>
</reference>
<keyword evidence="1" id="KW-0614">Plasmid</keyword>
<protein>
    <submittedName>
        <fullName evidence="1">Uncharacterized protein</fullName>
    </submittedName>
</protein>
<dbReference type="EMBL" id="CP016746">
    <property type="protein sequence ID" value="ARE27255.1"/>
    <property type="molecule type" value="Genomic_DNA"/>
</dbReference>
<proteinExistence type="predicted"/>
<dbReference type="RefSeq" id="WP_063280837.1">
    <property type="nucleotide sequence ID" value="NZ_CP016746.2"/>
</dbReference>
<geneLocation type="plasmid" evidence="2">
    <name>pmpjm1</name>
</geneLocation>
<sequence>MKSQLLKEITIAEIADLCSPSEDIYSLDEPLYSYRDNLYHERSYYSHEHDIDEVAGIYQEDQDNEIMSQYKNLSELIEDFMNNGTFEKWNETFTTVSYKDFINDFIERDLLPANSLHMISTQLKIGNITTNETFFDFVENIFNFYTAKHFIATAGFYAELVA</sequence>
<accession>A0A1V0PDJ4</accession>
<evidence type="ECO:0000313" key="2">
    <source>
        <dbReference type="Proteomes" id="UP000191806"/>
    </source>
</evidence>
<name>A0A1V0PDJ4_LACLC</name>
<dbReference type="AlphaFoldDB" id="A0A1V0PDJ4"/>
<gene>
    <name evidence="1" type="ORF">LLJM1_04565</name>
</gene>